<gene>
    <name evidence="3" type="ORF">HPP92_006049</name>
</gene>
<sequence length="113" mass="12859">MAELQEWEVMWPEEEEDAEHRPMLDERTSEPVDHAWCGPKREGAAPVSIPSRRHHHEEEEEEGELPPHVLVSRRWRAASMALSLCSGPGGTLKGRDLSHIRTSVLRMTGFLEA</sequence>
<organism evidence="3 4">
    <name type="scientific">Vanilla planifolia</name>
    <name type="common">Vanilla</name>
    <dbReference type="NCBI Taxonomy" id="51239"/>
    <lineage>
        <taxon>Eukaryota</taxon>
        <taxon>Viridiplantae</taxon>
        <taxon>Streptophyta</taxon>
        <taxon>Embryophyta</taxon>
        <taxon>Tracheophyta</taxon>
        <taxon>Spermatophyta</taxon>
        <taxon>Magnoliopsida</taxon>
        <taxon>Liliopsida</taxon>
        <taxon>Asparagales</taxon>
        <taxon>Orchidaceae</taxon>
        <taxon>Vanilloideae</taxon>
        <taxon>Vanilleae</taxon>
        <taxon>Vanilla</taxon>
    </lineage>
</organism>
<evidence type="ECO:0000256" key="2">
    <source>
        <dbReference type="SAM" id="MobiDB-lite"/>
    </source>
</evidence>
<comment type="similarity">
    <text evidence="1">Belongs to the senescence regulator S40 family.</text>
</comment>
<evidence type="ECO:0000313" key="3">
    <source>
        <dbReference type="EMBL" id="KAG0495055.1"/>
    </source>
</evidence>
<dbReference type="Proteomes" id="UP000639772">
    <property type="component" value="Unassembled WGS sequence"/>
</dbReference>
<feature type="compositionally biased region" description="Basic and acidic residues" evidence="2">
    <location>
        <begin position="18"/>
        <end position="43"/>
    </location>
</feature>
<dbReference type="Pfam" id="PF04520">
    <property type="entry name" value="Senescence_reg"/>
    <property type="match status" value="1"/>
</dbReference>
<dbReference type="PANTHER" id="PTHR33083">
    <property type="entry name" value="EXPRESSED PROTEIN"/>
    <property type="match status" value="1"/>
</dbReference>
<dbReference type="AlphaFoldDB" id="A0A835VFG1"/>
<comment type="caution">
    <text evidence="3">The sequence shown here is derived from an EMBL/GenBank/DDBJ whole genome shotgun (WGS) entry which is preliminary data.</text>
</comment>
<dbReference type="OrthoDB" id="672058at2759"/>
<evidence type="ECO:0000256" key="1">
    <source>
        <dbReference type="ARBA" id="ARBA00034773"/>
    </source>
</evidence>
<feature type="compositionally biased region" description="Low complexity" evidence="2">
    <location>
        <begin position="1"/>
        <end position="10"/>
    </location>
</feature>
<dbReference type="GO" id="GO:0010150">
    <property type="term" value="P:leaf senescence"/>
    <property type="evidence" value="ECO:0007669"/>
    <property type="project" value="UniProtKB-ARBA"/>
</dbReference>
<feature type="region of interest" description="Disordered" evidence="2">
    <location>
        <begin position="1"/>
        <end position="65"/>
    </location>
</feature>
<proteinExistence type="inferred from homology"/>
<reference evidence="3 4" key="1">
    <citation type="journal article" date="2020" name="Nat. Food">
        <title>A phased Vanilla planifolia genome enables genetic improvement of flavour and production.</title>
        <authorList>
            <person name="Hasing T."/>
            <person name="Tang H."/>
            <person name="Brym M."/>
            <person name="Khazi F."/>
            <person name="Huang T."/>
            <person name="Chambers A.H."/>
        </authorList>
    </citation>
    <scope>NUCLEOTIDE SEQUENCE [LARGE SCALE GENOMIC DNA]</scope>
    <source>
        <tissue evidence="3">Leaf</tissue>
    </source>
</reference>
<dbReference type="InterPro" id="IPR007608">
    <property type="entry name" value="Senescence_reg_S40"/>
</dbReference>
<name>A0A835VFG1_VANPL</name>
<dbReference type="PANTHER" id="PTHR33083:SF87">
    <property type="entry name" value="OS01G0727500 PROTEIN"/>
    <property type="match status" value="1"/>
</dbReference>
<accession>A0A835VFG1</accession>
<dbReference type="EMBL" id="JADCNM010000002">
    <property type="protein sequence ID" value="KAG0495055.1"/>
    <property type="molecule type" value="Genomic_DNA"/>
</dbReference>
<protein>
    <submittedName>
        <fullName evidence="3">Uncharacterized protein</fullName>
    </submittedName>
</protein>
<evidence type="ECO:0000313" key="4">
    <source>
        <dbReference type="Proteomes" id="UP000639772"/>
    </source>
</evidence>